<dbReference type="AlphaFoldDB" id="A0A556VVT6"/>
<keyword evidence="2" id="KW-1185">Reference proteome</keyword>
<accession>A0A556VVT6</accession>
<comment type="caution">
    <text evidence="1">The sequence shown here is derived from an EMBL/GenBank/DDBJ whole genome shotgun (WGS) entry which is preliminary data.</text>
</comment>
<protein>
    <submittedName>
        <fullName evidence="1">Uncharacterized protein</fullName>
    </submittedName>
</protein>
<evidence type="ECO:0000313" key="1">
    <source>
        <dbReference type="EMBL" id="TTZ04188.1"/>
    </source>
</evidence>
<sequence length="83" mass="9172">MPVFHTKTIESILEPVAGGPSRSLTWWIMHEEGEVGREGDPGPVRSGGRGTGCSSVTWSGSVQRELQLFFLLLSVFFCSYRRA</sequence>
<dbReference type="OrthoDB" id="29742at2759"/>
<dbReference type="Gene3D" id="1.20.120.230">
    <property type="entry name" value="Alpha-catenin/vinculin-like"/>
    <property type="match status" value="1"/>
</dbReference>
<reference evidence="1 2" key="1">
    <citation type="journal article" date="2019" name="Genome Biol. Evol.">
        <title>Whole-Genome Sequencing of the Giant Devil Catfish, Bagarius yarrelli.</title>
        <authorList>
            <person name="Jiang W."/>
            <person name="Lv Y."/>
            <person name="Cheng L."/>
            <person name="Yang K."/>
            <person name="Chao B."/>
            <person name="Wang X."/>
            <person name="Li Y."/>
            <person name="Pan X."/>
            <person name="You X."/>
            <person name="Zhang Y."/>
            <person name="Yang J."/>
            <person name="Li J."/>
            <person name="Zhang X."/>
            <person name="Liu S."/>
            <person name="Sun C."/>
            <person name="Yang J."/>
            <person name="Shi Q."/>
        </authorList>
    </citation>
    <scope>NUCLEOTIDE SEQUENCE [LARGE SCALE GENOMIC DNA]</scope>
    <source>
        <strain evidence="1">JWS20170419001</strain>
        <tissue evidence="1">Muscle</tissue>
    </source>
</reference>
<name>A0A556VVT6_BAGYA</name>
<gene>
    <name evidence="1" type="ORF">Baya_16518</name>
</gene>
<proteinExistence type="predicted"/>
<organism evidence="1 2">
    <name type="scientific">Bagarius yarrelli</name>
    <name type="common">Goonch</name>
    <name type="synonym">Bagrus yarrelli</name>
    <dbReference type="NCBI Taxonomy" id="175774"/>
    <lineage>
        <taxon>Eukaryota</taxon>
        <taxon>Metazoa</taxon>
        <taxon>Chordata</taxon>
        <taxon>Craniata</taxon>
        <taxon>Vertebrata</taxon>
        <taxon>Euteleostomi</taxon>
        <taxon>Actinopterygii</taxon>
        <taxon>Neopterygii</taxon>
        <taxon>Teleostei</taxon>
        <taxon>Ostariophysi</taxon>
        <taxon>Siluriformes</taxon>
        <taxon>Sisoridae</taxon>
        <taxon>Sisorinae</taxon>
        <taxon>Bagarius</taxon>
    </lineage>
</organism>
<evidence type="ECO:0000313" key="2">
    <source>
        <dbReference type="Proteomes" id="UP000319801"/>
    </source>
</evidence>
<dbReference type="EMBL" id="VCAZ01000318">
    <property type="protein sequence ID" value="TTZ04188.1"/>
    <property type="molecule type" value="Genomic_DNA"/>
</dbReference>
<dbReference type="Proteomes" id="UP000319801">
    <property type="component" value="Unassembled WGS sequence"/>
</dbReference>